<dbReference type="GO" id="GO:0016491">
    <property type="term" value="F:oxidoreductase activity"/>
    <property type="evidence" value="ECO:0007669"/>
    <property type="project" value="InterPro"/>
</dbReference>
<dbReference type="EMBL" id="JAKJXP020000138">
    <property type="protein sequence ID" value="KAK7743362.1"/>
    <property type="molecule type" value="Genomic_DNA"/>
</dbReference>
<name>A0AAN9U8X2_9PEZI</name>
<comment type="caution">
    <text evidence="2">The sequence shown here is derived from an EMBL/GenBank/DDBJ whole genome shotgun (WGS) entry which is preliminary data.</text>
</comment>
<gene>
    <name evidence="2" type="ORF">SLS62_010636</name>
</gene>
<dbReference type="PANTHER" id="PTHR34598:SF3">
    <property type="entry name" value="OXIDOREDUCTASE AN1597"/>
    <property type="match status" value="1"/>
</dbReference>
<dbReference type="InterPro" id="IPR044053">
    <property type="entry name" value="AsaB-like"/>
</dbReference>
<protein>
    <recommendedName>
        <fullName evidence="4">Methyltransferase</fullName>
    </recommendedName>
</protein>
<accession>A0AAN9U8X2</accession>
<comment type="similarity">
    <text evidence="1">Belongs to the asaB hydroxylase/desaturase family.</text>
</comment>
<proteinExistence type="inferred from homology"/>
<evidence type="ECO:0000313" key="2">
    <source>
        <dbReference type="EMBL" id="KAK7743362.1"/>
    </source>
</evidence>
<evidence type="ECO:0008006" key="4">
    <source>
        <dbReference type="Google" id="ProtNLM"/>
    </source>
</evidence>
<dbReference type="PANTHER" id="PTHR34598">
    <property type="entry name" value="BLL6449 PROTEIN"/>
    <property type="match status" value="1"/>
</dbReference>
<evidence type="ECO:0000256" key="1">
    <source>
        <dbReference type="ARBA" id="ARBA00023604"/>
    </source>
</evidence>
<reference evidence="2 3" key="1">
    <citation type="submission" date="2024-02" db="EMBL/GenBank/DDBJ databases">
        <title>De novo assembly and annotation of 12 fungi associated with fruit tree decline syndrome in Ontario, Canada.</title>
        <authorList>
            <person name="Sulman M."/>
            <person name="Ellouze W."/>
            <person name="Ilyukhin E."/>
        </authorList>
    </citation>
    <scope>NUCLEOTIDE SEQUENCE [LARGE SCALE GENOMIC DNA]</scope>
    <source>
        <strain evidence="2 3">M11/M66-122</strain>
    </source>
</reference>
<sequence>MATLHAQPPTVLPTSIASLAEAAPVKRHDVDTVLNYHKPNADGSPPHPTYVDRPETYERPVDTQQVHITDITGSESEFSLDKQGFQVVSHVAQEKDFADEAHIKAVYYPETEQLLKDVTGASKVFIFDHTIRQKSADPTDPGRRGPVQRVHIDQTYEASLSRVPHHLPAEEAAELLKGRVQIINVWRPIKPVLRDPLAVADARSVAEDDLQPVGLIYPDRKGETFAVKHNPTHRWYYKYGLTPEEVLLIKCFDSKTDGRARRIPHTAFEDPSSGPDIPARQSIEVRALVFHPFDRD</sequence>
<keyword evidence="3" id="KW-1185">Reference proteome</keyword>
<organism evidence="2 3">
    <name type="scientific">Diatrype stigma</name>
    <dbReference type="NCBI Taxonomy" id="117547"/>
    <lineage>
        <taxon>Eukaryota</taxon>
        <taxon>Fungi</taxon>
        <taxon>Dikarya</taxon>
        <taxon>Ascomycota</taxon>
        <taxon>Pezizomycotina</taxon>
        <taxon>Sordariomycetes</taxon>
        <taxon>Xylariomycetidae</taxon>
        <taxon>Xylariales</taxon>
        <taxon>Diatrypaceae</taxon>
        <taxon>Diatrype</taxon>
    </lineage>
</organism>
<dbReference type="NCBIfam" id="NF041278">
    <property type="entry name" value="CmcJ_NvfI_EfuI"/>
    <property type="match status" value="1"/>
</dbReference>
<dbReference type="Proteomes" id="UP001320420">
    <property type="component" value="Unassembled WGS sequence"/>
</dbReference>
<dbReference type="AlphaFoldDB" id="A0AAN9U8X2"/>
<evidence type="ECO:0000313" key="3">
    <source>
        <dbReference type="Proteomes" id="UP001320420"/>
    </source>
</evidence>